<name>A0A558QVF3_9SPHN</name>
<dbReference type="InterPro" id="IPR039558">
    <property type="entry name" value="TPA1/OFD1_N"/>
</dbReference>
<proteinExistence type="predicted"/>
<dbReference type="EMBL" id="VNIM01000098">
    <property type="protein sequence ID" value="TVV71089.1"/>
    <property type="molecule type" value="Genomic_DNA"/>
</dbReference>
<dbReference type="GO" id="GO:0006449">
    <property type="term" value="P:regulation of translational termination"/>
    <property type="evidence" value="ECO:0007669"/>
    <property type="project" value="TreeGrafter"/>
</dbReference>
<dbReference type="Pfam" id="PF13661">
    <property type="entry name" value="2OG-FeII_Oxy_4"/>
    <property type="match status" value="1"/>
</dbReference>
<dbReference type="Proteomes" id="UP000318681">
    <property type="component" value="Unassembled WGS sequence"/>
</dbReference>
<sequence length="266" mass="28558">MSIALTMASRRSIEGVARTLRFGHARGMTSPLILADHHDADALAAAYARHGRVQIGGFLAADSARWLVQALAASTGWKLTLNRGETILDYDRTAFAALPEGDRAAVSRMVAAGGRDGFQFCYDVIRAADAMPPDAPLPAATHLFNRPETLDRLRHITGAGDIARADAHATRFGPGQFLTTHDDHIAGKGRRAAYVLNLTSRWRPDWGGLLLFYDAQGNVTRGFTPAFNTLTLFAVPQAHGVSWVTPLAAGPRHAITGWLLADEAAG</sequence>
<evidence type="ECO:0000313" key="2">
    <source>
        <dbReference type="EMBL" id="TVV71089.1"/>
    </source>
</evidence>
<organism evidence="2 3">
    <name type="scientific">Alterirhizorhabdus solaris</name>
    <dbReference type="NCBI Taxonomy" id="2529389"/>
    <lineage>
        <taxon>Bacteria</taxon>
        <taxon>Pseudomonadati</taxon>
        <taxon>Pseudomonadota</taxon>
        <taxon>Alphaproteobacteria</taxon>
        <taxon>Sphingomonadales</taxon>
        <taxon>Rhizorhabdaceae</taxon>
        <taxon>Alterirhizorhabdus</taxon>
    </lineage>
</organism>
<evidence type="ECO:0000313" key="3">
    <source>
        <dbReference type="Proteomes" id="UP000318681"/>
    </source>
</evidence>
<comment type="caution">
    <text evidence="2">The sequence shown here is derived from an EMBL/GenBank/DDBJ whole genome shotgun (WGS) entry which is preliminary data.</text>
</comment>
<dbReference type="AlphaFoldDB" id="A0A558QVF3"/>
<evidence type="ECO:0000259" key="1">
    <source>
        <dbReference type="Pfam" id="PF13661"/>
    </source>
</evidence>
<dbReference type="GO" id="GO:0005737">
    <property type="term" value="C:cytoplasm"/>
    <property type="evidence" value="ECO:0007669"/>
    <property type="project" value="TreeGrafter"/>
</dbReference>
<feature type="domain" description="Prolyl 3,4-dihydroxylase TPA1/OFD1 N-terminal" evidence="1">
    <location>
        <begin position="169"/>
        <end position="259"/>
    </location>
</feature>
<dbReference type="OrthoDB" id="9783171at2"/>
<gene>
    <name evidence="2" type="ORF">FOY91_17615</name>
</gene>
<reference evidence="2 3" key="1">
    <citation type="submission" date="2019-07" db="EMBL/GenBank/DDBJ databases">
        <title>Sphingomonas solaris sp. nov., isolated from a solar panel from Boston, Massachusetts.</title>
        <authorList>
            <person name="Tanner K."/>
            <person name="Pascual J."/>
            <person name="Mancuso C."/>
            <person name="Pereto J."/>
            <person name="Khalil A."/>
            <person name="Vilanova C."/>
        </authorList>
    </citation>
    <scope>NUCLEOTIDE SEQUENCE [LARGE SCALE GENOMIC DNA]</scope>
    <source>
        <strain evidence="2 3">R4DWN</strain>
    </source>
</reference>
<keyword evidence="3" id="KW-1185">Reference proteome</keyword>
<dbReference type="PANTHER" id="PTHR12117">
    <property type="entry name" value="HISTONE ACETYLTRANSFERASE COMPLEX"/>
    <property type="match status" value="1"/>
</dbReference>
<protein>
    <submittedName>
        <fullName evidence="2">Proline hydroxylase</fullName>
    </submittedName>
</protein>
<dbReference type="GO" id="GO:0031543">
    <property type="term" value="F:peptidyl-proline dioxygenase activity"/>
    <property type="evidence" value="ECO:0007669"/>
    <property type="project" value="TreeGrafter"/>
</dbReference>
<accession>A0A558QVF3</accession>
<dbReference type="InterPro" id="IPR051842">
    <property type="entry name" value="uS12_prolyl_hydroxylase"/>
</dbReference>
<dbReference type="PANTHER" id="PTHR12117:SF0">
    <property type="entry name" value="PROLYL 3-HYDROXYLASE OGFOD1"/>
    <property type="match status" value="1"/>
</dbReference>
<dbReference type="Gene3D" id="2.60.120.620">
    <property type="entry name" value="q2cbj1_9rhob like domain"/>
    <property type="match status" value="1"/>
</dbReference>